<dbReference type="RefSeq" id="WP_121623585.1">
    <property type="nucleotide sequence ID" value="NZ_JACIIW010000001.1"/>
</dbReference>
<evidence type="ECO:0000313" key="4">
    <source>
        <dbReference type="EMBL" id="RLP78534.1"/>
    </source>
</evidence>
<proteinExistence type="predicted"/>
<comment type="caution">
    <text evidence="4">The sequence shown here is derived from an EMBL/GenBank/DDBJ whole genome shotgun (WGS) entry which is preliminary data.</text>
</comment>
<dbReference type="AlphaFoldDB" id="A0A3L7AEY0"/>
<accession>A0A3L7AEY0</accession>
<protein>
    <submittedName>
        <fullName evidence="4">HD domain-containing protein</fullName>
    </submittedName>
</protein>
<dbReference type="PANTHER" id="PTHR11845:SF13">
    <property type="entry name" value="5'-DEOXYNUCLEOTIDASE HDDC2"/>
    <property type="match status" value="1"/>
</dbReference>
<dbReference type="Pfam" id="PF13023">
    <property type="entry name" value="HD_3"/>
    <property type="match status" value="1"/>
</dbReference>
<dbReference type="OrthoDB" id="9796032at2"/>
<evidence type="ECO:0000313" key="5">
    <source>
        <dbReference type="Proteomes" id="UP000269692"/>
    </source>
</evidence>
<name>A0A3L7AEY0_9HYPH</name>
<sequence>MTEPQASAVDLFPDAPDLARRVAFILEIDKLKQVLRRTLLLDASRVENDAEHSWHMATMALVLHPYAEPGTDLLTVLKMLLVHDIVEIDAGDTYVYDAAASQTQAEREERAAERLFGLLPEPHAHDLREVWRAFERRDTREARFARAIDRLQPLLHSYHTEGRVWRQNAVAAADVRRAMAIIGDSSPRLATLAEDMISDAERRGLLR</sequence>
<keyword evidence="2" id="KW-0378">Hydrolase</keyword>
<dbReference type="Gene3D" id="1.10.3210.10">
    <property type="entry name" value="Hypothetical protein af1432"/>
    <property type="match status" value="1"/>
</dbReference>
<dbReference type="Proteomes" id="UP000269692">
    <property type="component" value="Unassembled WGS sequence"/>
</dbReference>
<evidence type="ECO:0000259" key="3">
    <source>
        <dbReference type="Pfam" id="PF13023"/>
    </source>
</evidence>
<organism evidence="4 5">
    <name type="scientific">Xanthobacter tagetidis</name>
    <dbReference type="NCBI Taxonomy" id="60216"/>
    <lineage>
        <taxon>Bacteria</taxon>
        <taxon>Pseudomonadati</taxon>
        <taxon>Pseudomonadota</taxon>
        <taxon>Alphaproteobacteria</taxon>
        <taxon>Hyphomicrobiales</taxon>
        <taxon>Xanthobacteraceae</taxon>
        <taxon>Xanthobacter</taxon>
    </lineage>
</organism>
<keyword evidence="5" id="KW-1185">Reference proteome</keyword>
<dbReference type="SUPFAM" id="SSF109604">
    <property type="entry name" value="HD-domain/PDEase-like"/>
    <property type="match status" value="1"/>
</dbReference>
<dbReference type="InterPro" id="IPR039356">
    <property type="entry name" value="YfbR/HDDC2"/>
</dbReference>
<dbReference type="InterPro" id="IPR006674">
    <property type="entry name" value="HD_domain"/>
</dbReference>
<keyword evidence="1" id="KW-0479">Metal-binding</keyword>
<dbReference type="GO" id="GO:0046872">
    <property type="term" value="F:metal ion binding"/>
    <property type="evidence" value="ECO:0007669"/>
    <property type="project" value="UniProtKB-KW"/>
</dbReference>
<dbReference type="EMBL" id="RCTF01000008">
    <property type="protein sequence ID" value="RLP78534.1"/>
    <property type="molecule type" value="Genomic_DNA"/>
</dbReference>
<dbReference type="GO" id="GO:0005737">
    <property type="term" value="C:cytoplasm"/>
    <property type="evidence" value="ECO:0007669"/>
    <property type="project" value="TreeGrafter"/>
</dbReference>
<dbReference type="PANTHER" id="PTHR11845">
    <property type="entry name" value="5'-DEOXYNUCLEOTIDASE HDDC2"/>
    <property type="match status" value="1"/>
</dbReference>
<reference evidence="4 5" key="1">
    <citation type="submission" date="2018-10" db="EMBL/GenBank/DDBJ databases">
        <title>Xanthobacter tagetidis genome sequencing and assembly.</title>
        <authorList>
            <person name="Maclea K.S."/>
            <person name="Goen A.E."/>
            <person name="Fatima S.A."/>
        </authorList>
    </citation>
    <scope>NUCLEOTIDE SEQUENCE [LARGE SCALE GENOMIC DNA]</scope>
    <source>
        <strain evidence="4 5">ATCC 700314</strain>
    </source>
</reference>
<evidence type="ECO:0000256" key="2">
    <source>
        <dbReference type="ARBA" id="ARBA00022801"/>
    </source>
</evidence>
<feature type="domain" description="HD" evidence="3">
    <location>
        <begin position="28"/>
        <end position="176"/>
    </location>
</feature>
<evidence type="ECO:0000256" key="1">
    <source>
        <dbReference type="ARBA" id="ARBA00022723"/>
    </source>
</evidence>
<dbReference type="GO" id="GO:0002953">
    <property type="term" value="F:5'-deoxynucleotidase activity"/>
    <property type="evidence" value="ECO:0007669"/>
    <property type="project" value="InterPro"/>
</dbReference>
<gene>
    <name evidence="4" type="ORF">D9R14_11490</name>
</gene>